<dbReference type="InterPro" id="IPR024083">
    <property type="entry name" value="Fumarase/histidase_N"/>
</dbReference>
<dbReference type="InterPro" id="IPR005677">
    <property type="entry name" value="Fum_hydII"/>
</dbReference>
<dbReference type="PROSITE" id="PS00163">
    <property type="entry name" value="FUMARATE_LYASES"/>
    <property type="match status" value="1"/>
</dbReference>
<reference evidence="6 7" key="1">
    <citation type="journal article" date="2018" name="PLoS ONE">
        <title>The draft genome of Kipferlia bialata reveals reductive genome evolution in fornicate parasites.</title>
        <authorList>
            <person name="Tanifuji G."/>
            <person name="Takabayashi S."/>
            <person name="Kume K."/>
            <person name="Takagi M."/>
            <person name="Nakayama T."/>
            <person name="Kamikawa R."/>
            <person name="Inagaki Y."/>
            <person name="Hashimoto T."/>
        </authorList>
    </citation>
    <scope>NUCLEOTIDE SEQUENCE [LARGE SCALE GENOMIC DNA]</scope>
    <source>
        <strain evidence="6">NY0173</strain>
    </source>
</reference>
<dbReference type="PRINTS" id="PR00149">
    <property type="entry name" value="FUMRATELYASE"/>
</dbReference>
<dbReference type="SUPFAM" id="SSF48557">
    <property type="entry name" value="L-aspartase-like"/>
    <property type="match status" value="1"/>
</dbReference>
<dbReference type="FunFam" id="1.20.200.10:FF:000001">
    <property type="entry name" value="Fumarate hydratase, mitochondrial"/>
    <property type="match status" value="1"/>
</dbReference>
<dbReference type="InterPro" id="IPR000362">
    <property type="entry name" value="Fumarate_lyase_fam"/>
</dbReference>
<dbReference type="Gene3D" id="1.10.275.10">
    <property type="entry name" value="Fumarase/aspartase (N-terminal domain)"/>
    <property type="match status" value="1"/>
</dbReference>
<protein>
    <recommendedName>
        <fullName evidence="2">fumarate hydratase</fullName>
        <ecNumber evidence="2">4.2.1.2</ecNumber>
    </recommendedName>
</protein>
<comment type="similarity">
    <text evidence="1">Belongs to the class-II fumarase/aspartase family. Fumarase subfamily.</text>
</comment>
<dbReference type="PRINTS" id="PR00145">
    <property type="entry name" value="ARGSUCLYASE"/>
</dbReference>
<dbReference type="GO" id="GO:0004333">
    <property type="term" value="F:fumarate hydratase activity"/>
    <property type="evidence" value="ECO:0007669"/>
    <property type="project" value="UniProtKB-EC"/>
</dbReference>
<dbReference type="PANTHER" id="PTHR11444:SF1">
    <property type="entry name" value="FUMARATE HYDRATASE, MITOCHONDRIAL"/>
    <property type="match status" value="1"/>
</dbReference>
<dbReference type="InterPro" id="IPR018951">
    <property type="entry name" value="Fumarase_C_C"/>
</dbReference>
<dbReference type="HAMAP" id="MF_00743">
    <property type="entry name" value="FumaraseC"/>
    <property type="match status" value="1"/>
</dbReference>
<dbReference type="Proteomes" id="UP000265618">
    <property type="component" value="Unassembled WGS sequence"/>
</dbReference>
<dbReference type="InterPro" id="IPR022761">
    <property type="entry name" value="Fumarate_lyase_N"/>
</dbReference>
<evidence type="ECO:0000259" key="5">
    <source>
        <dbReference type="Pfam" id="PF10415"/>
    </source>
</evidence>
<feature type="domain" description="Fumarate lyase N-terminal" evidence="4">
    <location>
        <begin position="28"/>
        <end position="358"/>
    </location>
</feature>
<dbReference type="EC" id="4.2.1.2" evidence="2"/>
<gene>
    <name evidence="6" type="ORF">KIPB_000732</name>
</gene>
<dbReference type="GO" id="GO:0006099">
    <property type="term" value="P:tricarboxylic acid cycle"/>
    <property type="evidence" value="ECO:0007669"/>
    <property type="project" value="InterPro"/>
</dbReference>
<proteinExistence type="inferred from homology"/>
<keyword evidence="3" id="KW-0456">Lyase</keyword>
<dbReference type="Pfam" id="PF10415">
    <property type="entry name" value="FumaraseC_C"/>
    <property type="match status" value="1"/>
</dbReference>
<dbReference type="OrthoDB" id="1738025at2759"/>
<dbReference type="NCBIfam" id="NF008909">
    <property type="entry name" value="PRK12273.1"/>
    <property type="match status" value="1"/>
</dbReference>
<dbReference type="Gene3D" id="1.20.200.10">
    <property type="entry name" value="Fumarase/aspartase (Central domain)"/>
    <property type="match status" value="1"/>
</dbReference>
<dbReference type="CDD" id="cd01362">
    <property type="entry name" value="Fumarase_classII"/>
    <property type="match status" value="1"/>
</dbReference>
<dbReference type="Gene3D" id="1.10.40.30">
    <property type="entry name" value="Fumarase/aspartase (C-terminal domain)"/>
    <property type="match status" value="1"/>
</dbReference>
<dbReference type="FunFam" id="1.10.275.10:FF:000001">
    <property type="entry name" value="Fumarate hydratase, mitochondrial"/>
    <property type="match status" value="1"/>
</dbReference>
<comment type="caution">
    <text evidence="6">The sequence shown here is derived from an EMBL/GenBank/DDBJ whole genome shotgun (WGS) entry which is preliminary data.</text>
</comment>
<dbReference type="GO" id="GO:0006106">
    <property type="term" value="P:fumarate metabolic process"/>
    <property type="evidence" value="ECO:0007669"/>
    <property type="project" value="InterPro"/>
</dbReference>
<dbReference type="EMBL" id="BDIP01000089">
    <property type="protein sequence ID" value="GCA62025.1"/>
    <property type="molecule type" value="Genomic_DNA"/>
</dbReference>
<dbReference type="GO" id="GO:0006108">
    <property type="term" value="P:malate metabolic process"/>
    <property type="evidence" value="ECO:0007669"/>
    <property type="project" value="TreeGrafter"/>
</dbReference>
<keyword evidence="7" id="KW-1185">Reference proteome</keyword>
<evidence type="ECO:0000256" key="1">
    <source>
        <dbReference type="ARBA" id="ARBA00009084"/>
    </source>
</evidence>
<dbReference type="InterPro" id="IPR020557">
    <property type="entry name" value="Fumarate_lyase_CS"/>
</dbReference>
<name>A0A391NJ22_9EUKA</name>
<organism evidence="6 7">
    <name type="scientific">Kipferlia bialata</name>
    <dbReference type="NCBI Taxonomy" id="797122"/>
    <lineage>
        <taxon>Eukaryota</taxon>
        <taxon>Metamonada</taxon>
        <taxon>Carpediemonas-like organisms</taxon>
        <taxon>Kipferlia</taxon>
    </lineage>
</organism>
<dbReference type="InterPro" id="IPR008948">
    <property type="entry name" value="L-Aspartase-like"/>
</dbReference>
<evidence type="ECO:0000313" key="6">
    <source>
        <dbReference type="EMBL" id="GCA62025.1"/>
    </source>
</evidence>
<dbReference type="AlphaFoldDB" id="A0A391NJ22"/>
<dbReference type="PANTHER" id="PTHR11444">
    <property type="entry name" value="ASPARTATEAMMONIA/ARGININOSUCCINATE/ADENYLOSUCCINATE LYASE"/>
    <property type="match status" value="1"/>
</dbReference>
<evidence type="ECO:0000256" key="3">
    <source>
        <dbReference type="ARBA" id="ARBA00023239"/>
    </source>
</evidence>
<evidence type="ECO:0000259" key="4">
    <source>
        <dbReference type="Pfam" id="PF00206"/>
    </source>
</evidence>
<sequence>MGREGWWQLLSADAEDDRDTRVETDSLGEVRVPDSCLWGAQTQRSLQNFPIGHTLIPIEFVRAYAVQKLAAVRANHDLGLLSTDIASAIEEAAEEIRQGLHDKEFPLVVYQTGSGTHTNMNLNEVIANRANEILGGSRGTKTPVHPNEHVNMGQSSNDSFPTSMHIAAVLAMRGCLLPGLLSLHSAVCDKADECMDTIKVGRTHLQDAVPLRFGDEIGGWAHLVATSITIVQAAHDSLLPVAQGGTAVGTGLNSHPDFASTFLTHLVSLTGVPFALSPNYYAATASHDALVQASGTLNTVAVSLMKIANDIRLLGSGPRAGLGELSLPANEPGSSIMPGKVNPSQAEALTMVCARVMGNHTTVTVAGASGHLELNAFKPVIIDALLSSIRLLGDASASFAARCVVGLSANRERISRLLDMSLMTVTALTPHIGYEAAATIAQLAQKRDISLKEAAMESGSVTAEEYDKWMVPQDMVGPRTSDL</sequence>
<dbReference type="Pfam" id="PF00206">
    <property type="entry name" value="Lyase_1"/>
    <property type="match status" value="1"/>
</dbReference>
<evidence type="ECO:0000256" key="2">
    <source>
        <dbReference type="ARBA" id="ARBA00012921"/>
    </source>
</evidence>
<dbReference type="FunFam" id="1.10.40.30:FF:000002">
    <property type="entry name" value="Fumarate hydratase class II"/>
    <property type="match status" value="1"/>
</dbReference>
<accession>A0A391NJ22</accession>
<feature type="domain" description="Fumarase C C-terminal" evidence="5">
    <location>
        <begin position="425"/>
        <end position="476"/>
    </location>
</feature>
<evidence type="ECO:0000313" key="7">
    <source>
        <dbReference type="Proteomes" id="UP000265618"/>
    </source>
</evidence>